<evidence type="ECO:0000313" key="2">
    <source>
        <dbReference type="Proteomes" id="UP000215441"/>
    </source>
</evidence>
<comment type="caution">
    <text evidence="1">The sequence shown here is derived from an EMBL/GenBank/DDBJ whole genome shotgun (WGS) entry which is preliminary data.</text>
</comment>
<dbReference type="AlphaFoldDB" id="A0A235EJT9"/>
<dbReference type="Proteomes" id="UP000215441">
    <property type="component" value="Unassembled WGS sequence"/>
</dbReference>
<proteinExistence type="predicted"/>
<dbReference type="RefSeq" id="WP_094290716.1">
    <property type="nucleotide sequence ID" value="NZ_NOIG01000010.1"/>
</dbReference>
<accession>A0A235EJT9</accession>
<organism evidence="1 2">
    <name type="scientific">Acidovorax kalamii</name>
    <dbReference type="NCBI Taxonomy" id="2004485"/>
    <lineage>
        <taxon>Bacteria</taxon>
        <taxon>Pseudomonadati</taxon>
        <taxon>Pseudomonadota</taxon>
        <taxon>Betaproteobacteria</taxon>
        <taxon>Burkholderiales</taxon>
        <taxon>Comamonadaceae</taxon>
        <taxon>Acidovorax</taxon>
    </lineage>
</organism>
<keyword evidence="2" id="KW-1185">Reference proteome</keyword>
<sequence>MSLSTVVKIAIALLIAFFAIEKLRVHRADQRLRNPVGTTQQQPFADTPVQTATRDAPFVRQGYEIKPLANFAVRARVLSREDYSLGKEADLSRTDLALGWQRMADPAVYGLLRISQGGRWYRYFWRDQPPIPLQEIIESSANMHMIAADATVERALAKVRKGQWVRITGKLVEVSHASGWRWTSSLTRTDSGASACELVWVDSLQVED</sequence>
<dbReference type="OrthoDB" id="6706661at2"/>
<name>A0A235EJT9_9BURK</name>
<protein>
    <submittedName>
        <fullName evidence="1">Uncharacterized protein</fullName>
    </submittedName>
</protein>
<evidence type="ECO:0000313" key="1">
    <source>
        <dbReference type="EMBL" id="OYD49302.1"/>
    </source>
</evidence>
<dbReference type="EMBL" id="NOIG01000010">
    <property type="protein sequence ID" value="OYD49302.1"/>
    <property type="molecule type" value="Genomic_DNA"/>
</dbReference>
<reference evidence="1 2" key="1">
    <citation type="submission" date="2017-07" db="EMBL/GenBank/DDBJ databases">
        <title>Acidovorax KNDSW TSA 6 genome sequence and assembly.</title>
        <authorList>
            <person name="Mayilraj S."/>
        </authorList>
    </citation>
    <scope>NUCLEOTIDE SEQUENCE [LARGE SCALE GENOMIC DNA]</scope>
    <source>
        <strain evidence="1 2">KNDSW-TSA6</strain>
    </source>
</reference>
<gene>
    <name evidence="1" type="ORF">CBY09_16790</name>
</gene>